<evidence type="ECO:0000256" key="7">
    <source>
        <dbReference type="ARBA" id="ARBA00023180"/>
    </source>
</evidence>
<dbReference type="OrthoDB" id="5917722at2759"/>
<dbReference type="EMBL" id="JAHGAV010000051">
    <property type="protein sequence ID" value="KAG6934939.1"/>
    <property type="molecule type" value="Genomic_DNA"/>
</dbReference>
<evidence type="ECO:0000256" key="5">
    <source>
        <dbReference type="ARBA" id="ARBA00022989"/>
    </source>
</evidence>
<feature type="compositionally biased region" description="Low complexity" evidence="8">
    <location>
        <begin position="95"/>
        <end position="107"/>
    </location>
</feature>
<dbReference type="Pfam" id="PF06679">
    <property type="entry name" value="DUF1180"/>
    <property type="match status" value="1"/>
</dbReference>
<feature type="region of interest" description="Disordered" evidence="8">
    <location>
        <begin position="84"/>
        <end position="107"/>
    </location>
</feature>
<evidence type="ECO:0000313" key="11">
    <source>
        <dbReference type="Proteomes" id="UP000765507"/>
    </source>
</evidence>
<dbReference type="GO" id="GO:0016020">
    <property type="term" value="C:membrane"/>
    <property type="evidence" value="ECO:0007669"/>
    <property type="project" value="UniProtKB-SubCell"/>
</dbReference>
<dbReference type="PANTHER" id="PTHR28607:SF2">
    <property type="entry name" value="PROTEIN FAM174C"/>
    <property type="match status" value="1"/>
</dbReference>
<comment type="similarity">
    <text evidence="2">Belongs to the FAM174 family.</text>
</comment>
<dbReference type="InterPro" id="IPR009565">
    <property type="entry name" value="FAM174-like"/>
</dbReference>
<evidence type="ECO:0000256" key="3">
    <source>
        <dbReference type="ARBA" id="ARBA00022692"/>
    </source>
</evidence>
<comment type="subcellular location">
    <subcellularLocation>
        <location evidence="1">Membrane</location>
        <topology evidence="1">Single-pass type I membrane protein</topology>
    </subcellularLocation>
</comment>
<keyword evidence="7" id="KW-0325">Glycoprotein</keyword>
<keyword evidence="3 9" id="KW-0812">Transmembrane</keyword>
<accession>A0A8T1T1E1</accession>
<keyword evidence="11" id="KW-1185">Reference proteome</keyword>
<organism evidence="10 11">
    <name type="scientific">Chelydra serpentina</name>
    <name type="common">Snapping turtle</name>
    <name type="synonym">Testudo serpentina</name>
    <dbReference type="NCBI Taxonomy" id="8475"/>
    <lineage>
        <taxon>Eukaryota</taxon>
        <taxon>Metazoa</taxon>
        <taxon>Chordata</taxon>
        <taxon>Craniata</taxon>
        <taxon>Vertebrata</taxon>
        <taxon>Euteleostomi</taxon>
        <taxon>Archelosauria</taxon>
        <taxon>Testudinata</taxon>
        <taxon>Testudines</taxon>
        <taxon>Cryptodira</taxon>
        <taxon>Durocryptodira</taxon>
        <taxon>Americhelydia</taxon>
        <taxon>Chelydroidea</taxon>
        <taxon>Chelydridae</taxon>
        <taxon>Chelydra</taxon>
    </lineage>
</organism>
<evidence type="ECO:0000256" key="4">
    <source>
        <dbReference type="ARBA" id="ARBA00022729"/>
    </source>
</evidence>
<dbReference type="AlphaFoldDB" id="A0A8T1T1E1"/>
<keyword evidence="4" id="KW-0732">Signal</keyword>
<evidence type="ECO:0000256" key="2">
    <source>
        <dbReference type="ARBA" id="ARBA00006986"/>
    </source>
</evidence>
<evidence type="ECO:0000313" key="10">
    <source>
        <dbReference type="EMBL" id="KAG6934939.1"/>
    </source>
</evidence>
<feature type="non-terminal residue" evidence="10">
    <location>
        <position position="1"/>
    </location>
</feature>
<feature type="transmembrane region" description="Helical" evidence="9">
    <location>
        <begin position="127"/>
        <end position="147"/>
    </location>
</feature>
<protein>
    <submittedName>
        <fullName evidence="10">Putative membrane protein C19orf24 -like protein</fullName>
    </submittedName>
</protein>
<keyword evidence="6 9" id="KW-0472">Membrane</keyword>
<sequence length="187" mass="19875">PTLLCTLPGTLRSWNPVCALHSSRPDPSQRCAGPGHFRWFGLSLSLRRACPGSCCAPAMVPRELGCLLLPLLFLLGACAVSSSPGPGGTSPPPGTAANGTGPAGNHSDSGLRGLDLLGGRLPAVQRGFYVLSGLCVLAALYFLVRALRLKKPQRKKYGLLSNYDENMELGSLDSDEDTVFETRNLRR</sequence>
<evidence type="ECO:0000256" key="9">
    <source>
        <dbReference type="SAM" id="Phobius"/>
    </source>
</evidence>
<reference evidence="10 11" key="1">
    <citation type="journal article" date="2020" name="G3 (Bethesda)">
        <title>Draft Genome of the Common Snapping Turtle, Chelydra serpentina, a Model for Phenotypic Plasticity in Reptiles.</title>
        <authorList>
            <person name="Das D."/>
            <person name="Singh S.K."/>
            <person name="Bierstedt J."/>
            <person name="Erickson A."/>
            <person name="Galli G.L.J."/>
            <person name="Crossley D.A. 2nd"/>
            <person name="Rhen T."/>
        </authorList>
    </citation>
    <scope>NUCLEOTIDE SEQUENCE [LARGE SCALE GENOMIC DNA]</scope>
    <source>
        <strain evidence="10">KW</strain>
    </source>
</reference>
<keyword evidence="5 9" id="KW-1133">Transmembrane helix</keyword>
<dbReference type="Proteomes" id="UP000765507">
    <property type="component" value="Unassembled WGS sequence"/>
</dbReference>
<evidence type="ECO:0000256" key="6">
    <source>
        <dbReference type="ARBA" id="ARBA00023136"/>
    </source>
</evidence>
<name>A0A8T1T1E1_CHESE</name>
<proteinExistence type="inferred from homology"/>
<evidence type="ECO:0000256" key="1">
    <source>
        <dbReference type="ARBA" id="ARBA00004479"/>
    </source>
</evidence>
<comment type="caution">
    <text evidence="10">The sequence shown here is derived from an EMBL/GenBank/DDBJ whole genome shotgun (WGS) entry which is preliminary data.</text>
</comment>
<gene>
    <name evidence="10" type="primary">FAM174C</name>
    <name evidence="10" type="ORF">G0U57_016352</name>
</gene>
<dbReference type="PANTHER" id="PTHR28607">
    <property type="entry name" value="EXPRESSED PROTEIN"/>
    <property type="match status" value="1"/>
</dbReference>
<evidence type="ECO:0000256" key="8">
    <source>
        <dbReference type="SAM" id="MobiDB-lite"/>
    </source>
</evidence>
<dbReference type="GO" id="GO:0005576">
    <property type="term" value="C:extracellular region"/>
    <property type="evidence" value="ECO:0007669"/>
    <property type="project" value="TreeGrafter"/>
</dbReference>